<dbReference type="RefSeq" id="XP_030384575.1">
    <property type="nucleotide sequence ID" value="XM_030528715.1"/>
</dbReference>
<dbReference type="AlphaFoldDB" id="A0A6J2U9A2"/>
<dbReference type="Gene3D" id="1.10.246.140">
    <property type="match status" value="1"/>
</dbReference>
<dbReference type="InterPro" id="IPR018783">
    <property type="entry name" value="TF_ENY2"/>
</dbReference>
<gene>
    <name evidence="3" type="primary">LOC115631868</name>
</gene>
<organism evidence="2 3">
    <name type="scientific">Drosophila lebanonensis</name>
    <name type="common">Fruit fly</name>
    <name type="synonym">Scaptodrosophila lebanonensis</name>
    <dbReference type="NCBI Taxonomy" id="7225"/>
    <lineage>
        <taxon>Eukaryota</taxon>
        <taxon>Metazoa</taxon>
        <taxon>Ecdysozoa</taxon>
        <taxon>Arthropoda</taxon>
        <taxon>Hexapoda</taxon>
        <taxon>Insecta</taxon>
        <taxon>Pterygota</taxon>
        <taxon>Neoptera</taxon>
        <taxon>Endopterygota</taxon>
        <taxon>Diptera</taxon>
        <taxon>Brachycera</taxon>
        <taxon>Muscomorpha</taxon>
        <taxon>Ephydroidea</taxon>
        <taxon>Drosophilidae</taxon>
        <taxon>Scaptodrosophila</taxon>
    </lineage>
</organism>
<dbReference type="GO" id="GO:0000124">
    <property type="term" value="C:SAGA complex"/>
    <property type="evidence" value="ECO:0007669"/>
    <property type="project" value="InterPro"/>
</dbReference>
<feature type="region of interest" description="Disordered" evidence="1">
    <location>
        <begin position="99"/>
        <end position="139"/>
    </location>
</feature>
<reference evidence="3" key="1">
    <citation type="submission" date="2025-08" db="UniProtKB">
        <authorList>
            <consortium name="RefSeq"/>
        </authorList>
    </citation>
    <scope>IDENTIFICATION</scope>
    <source>
        <strain evidence="3">11010-0011.00</strain>
        <tissue evidence="3">Whole body</tissue>
    </source>
</reference>
<dbReference type="GeneID" id="115631868"/>
<accession>A0A6J2U9A2</accession>
<protein>
    <submittedName>
        <fullName evidence="3">Uncharacterized protein LOC115631868</fullName>
    </submittedName>
</protein>
<name>A0A6J2U9A2_DROLE</name>
<dbReference type="GO" id="GO:0006406">
    <property type="term" value="P:mRNA export from nucleus"/>
    <property type="evidence" value="ECO:0007669"/>
    <property type="project" value="InterPro"/>
</dbReference>
<evidence type="ECO:0000256" key="1">
    <source>
        <dbReference type="SAM" id="MobiDB-lite"/>
    </source>
</evidence>
<keyword evidence="2" id="KW-1185">Reference proteome</keyword>
<sequence>MGFRRCKTSRLGKIRKIKIRIDTTPKVKAMLHIYLNEMGGMNQVNRLCNAIVQEKVTITKRQLIEEVKLRMLPLLPEEIREELNMDIVQGSANRVCGNEVASGECHGNANQSTDDATNGVNRGANGGVKDDVDDELVDK</sequence>
<evidence type="ECO:0000313" key="3">
    <source>
        <dbReference type="RefSeq" id="XP_030384575.1"/>
    </source>
</evidence>
<dbReference type="InterPro" id="IPR038212">
    <property type="entry name" value="TF_EnY2_sf"/>
</dbReference>
<dbReference type="Pfam" id="PF10163">
    <property type="entry name" value="EnY2"/>
    <property type="match status" value="1"/>
</dbReference>
<feature type="compositionally biased region" description="Polar residues" evidence="1">
    <location>
        <begin position="108"/>
        <end position="120"/>
    </location>
</feature>
<evidence type="ECO:0000313" key="2">
    <source>
        <dbReference type="Proteomes" id="UP000504634"/>
    </source>
</evidence>
<dbReference type="Proteomes" id="UP000504634">
    <property type="component" value="Unplaced"/>
</dbReference>
<dbReference type="GO" id="GO:0003713">
    <property type="term" value="F:transcription coactivator activity"/>
    <property type="evidence" value="ECO:0007669"/>
    <property type="project" value="InterPro"/>
</dbReference>
<dbReference type="GO" id="GO:0005643">
    <property type="term" value="C:nuclear pore"/>
    <property type="evidence" value="ECO:0007669"/>
    <property type="project" value="InterPro"/>
</dbReference>
<proteinExistence type="predicted"/>